<dbReference type="InterPro" id="IPR001506">
    <property type="entry name" value="Peptidase_M12A"/>
</dbReference>
<dbReference type="InterPro" id="IPR006026">
    <property type="entry name" value="Peptidase_Metallo"/>
</dbReference>
<feature type="binding site" evidence="1">
    <location>
        <position position="195"/>
    </location>
    <ligand>
        <name>Zn(2+)</name>
        <dbReference type="ChEBI" id="CHEBI:29105"/>
        <note>catalytic</note>
    </ligand>
</feature>
<evidence type="ECO:0000256" key="1">
    <source>
        <dbReference type="PROSITE-ProRule" id="PRU01211"/>
    </source>
</evidence>
<reference evidence="4" key="1">
    <citation type="submission" date="2016-11" db="EMBL/GenBank/DDBJ databases">
        <authorList>
            <person name="Varghese N."/>
            <person name="Submissions S."/>
        </authorList>
    </citation>
    <scope>NUCLEOTIDE SEQUENCE [LARGE SCALE GENOMIC DNA]</scope>
    <source>
        <strain evidence="4">DSM 24579</strain>
    </source>
</reference>
<dbReference type="PROSITE" id="PS51864">
    <property type="entry name" value="ASTACIN"/>
    <property type="match status" value="1"/>
</dbReference>
<dbReference type="RefSeq" id="WP_072878015.1">
    <property type="nucleotide sequence ID" value="NZ_FQVT01000003.1"/>
</dbReference>
<sequence length="343" mass="39004">MKKSKFLLLPVLAILACSKDEISENVETEAQIKPEEIANQGSEVAYPENTGSISNIYYAGQKMPVEQHNEDYVYQGDILIPANKSSKSPQTIIYKNKEAIPQTKSTGKTSGRWPNNTVYYSISSNLPEKSRVYDAIKHWESKTSLKFKKRSGQSNYIYFTPGSGCASYVGMIGGKQKITLASNCSTGNTIHEIGHAVGLWHEQSRVDRNDVISVHLENVRKGTEHNFHTYETNGFDGDEYTSNLDLGSIMMYGPYSFSTNRKPTITKKDGSLYKIQRNALSTGDIAGINKMYPKNDKEKPTYENGEYYTINGITALRMYDAWLHYSKYGWLEIKFYKNYWYYV</sequence>
<feature type="domain" description="Peptidase M12A" evidence="2">
    <location>
        <begin position="98"/>
        <end position="294"/>
    </location>
</feature>
<dbReference type="GO" id="GO:0006508">
    <property type="term" value="P:proteolysis"/>
    <property type="evidence" value="ECO:0007669"/>
    <property type="project" value="UniProtKB-KW"/>
</dbReference>
<dbReference type="PRINTS" id="PR00480">
    <property type="entry name" value="ASTACIN"/>
</dbReference>
<comment type="cofactor">
    <cofactor evidence="1">
        <name>Zn(2+)</name>
        <dbReference type="ChEBI" id="CHEBI:29105"/>
    </cofactor>
    <text evidence="1">Binds 1 zinc ion per subunit.</text>
</comment>
<dbReference type="SUPFAM" id="SSF55486">
    <property type="entry name" value="Metalloproteases ('zincins'), catalytic domain"/>
    <property type="match status" value="1"/>
</dbReference>
<dbReference type="Gene3D" id="3.40.390.10">
    <property type="entry name" value="Collagenase (Catalytic Domain)"/>
    <property type="match status" value="1"/>
</dbReference>
<dbReference type="CDD" id="cd04280">
    <property type="entry name" value="ZnMc_astacin_like"/>
    <property type="match status" value="1"/>
</dbReference>
<dbReference type="STRING" id="1073325.SAMN05444483_103145"/>
<dbReference type="InterPro" id="IPR034035">
    <property type="entry name" value="Astacin-like_dom"/>
</dbReference>
<feature type="active site" evidence="1">
    <location>
        <position position="192"/>
    </location>
</feature>
<keyword evidence="1" id="KW-0862">Zinc</keyword>
<dbReference type="GO" id="GO:0008270">
    <property type="term" value="F:zinc ion binding"/>
    <property type="evidence" value="ECO:0007669"/>
    <property type="project" value="UniProtKB-UniRule"/>
</dbReference>
<dbReference type="PROSITE" id="PS51257">
    <property type="entry name" value="PROKAR_LIPOPROTEIN"/>
    <property type="match status" value="1"/>
</dbReference>
<dbReference type="InterPro" id="IPR024079">
    <property type="entry name" value="MetalloPept_cat_dom_sf"/>
</dbReference>
<evidence type="ECO:0000259" key="2">
    <source>
        <dbReference type="PROSITE" id="PS51864"/>
    </source>
</evidence>
<keyword evidence="4" id="KW-1185">Reference proteome</keyword>
<dbReference type="EMBL" id="FQVT01000003">
    <property type="protein sequence ID" value="SHF89614.1"/>
    <property type="molecule type" value="Genomic_DNA"/>
</dbReference>
<keyword evidence="1" id="KW-0479">Metal-binding</keyword>
<proteinExistence type="predicted"/>
<dbReference type="PANTHER" id="PTHR10127:SF850">
    <property type="entry name" value="METALLOENDOPEPTIDASE"/>
    <property type="match status" value="1"/>
</dbReference>
<keyword evidence="1" id="KW-0378">Hydrolase</keyword>
<evidence type="ECO:0000313" key="4">
    <source>
        <dbReference type="Proteomes" id="UP000183945"/>
    </source>
</evidence>
<organism evidence="3 4">
    <name type="scientific">Salegentibacter echinorum</name>
    <dbReference type="NCBI Taxonomy" id="1073325"/>
    <lineage>
        <taxon>Bacteria</taxon>
        <taxon>Pseudomonadati</taxon>
        <taxon>Bacteroidota</taxon>
        <taxon>Flavobacteriia</taxon>
        <taxon>Flavobacteriales</taxon>
        <taxon>Flavobacteriaceae</taxon>
        <taxon>Salegentibacter</taxon>
    </lineage>
</organism>
<gene>
    <name evidence="3" type="ORF">SAMN05444483_103145</name>
</gene>
<comment type="caution">
    <text evidence="1">Lacks conserved residue(s) required for the propagation of feature annotation.</text>
</comment>
<feature type="binding site" evidence="1">
    <location>
        <position position="191"/>
    </location>
    <ligand>
        <name>Zn(2+)</name>
        <dbReference type="ChEBI" id="CHEBI:29105"/>
        <note>catalytic</note>
    </ligand>
</feature>
<accession>A0A1M5FDK1</accession>
<feature type="binding site" evidence="1">
    <location>
        <position position="201"/>
    </location>
    <ligand>
        <name>Zn(2+)</name>
        <dbReference type="ChEBI" id="CHEBI:29105"/>
        <note>catalytic</note>
    </ligand>
</feature>
<dbReference type="Pfam" id="PF01400">
    <property type="entry name" value="Astacin"/>
    <property type="match status" value="1"/>
</dbReference>
<dbReference type="OrthoDB" id="8455098at2"/>
<keyword evidence="1" id="KW-0645">Protease</keyword>
<dbReference type="PANTHER" id="PTHR10127">
    <property type="entry name" value="DISCOIDIN, CUB, EGF, LAMININ , AND ZINC METALLOPROTEASE DOMAIN CONTAINING"/>
    <property type="match status" value="1"/>
</dbReference>
<dbReference type="AlphaFoldDB" id="A0A1M5FDK1"/>
<dbReference type="GO" id="GO:0004222">
    <property type="term" value="F:metalloendopeptidase activity"/>
    <property type="evidence" value="ECO:0007669"/>
    <property type="project" value="UniProtKB-UniRule"/>
</dbReference>
<evidence type="ECO:0000313" key="3">
    <source>
        <dbReference type="EMBL" id="SHF89614.1"/>
    </source>
</evidence>
<protein>
    <submittedName>
        <fullName evidence="3">Astacin (Peptidase family M12A)</fullName>
    </submittedName>
</protein>
<dbReference type="SMART" id="SM00235">
    <property type="entry name" value="ZnMc"/>
    <property type="match status" value="1"/>
</dbReference>
<dbReference type="Proteomes" id="UP000183945">
    <property type="component" value="Unassembled WGS sequence"/>
</dbReference>
<keyword evidence="1" id="KW-0482">Metalloprotease</keyword>
<name>A0A1M5FDK1_SALEC</name>